<evidence type="ECO:0000256" key="7">
    <source>
        <dbReference type="SAM" id="MobiDB-lite"/>
    </source>
</evidence>
<evidence type="ECO:0000256" key="4">
    <source>
        <dbReference type="ARBA" id="ARBA00022989"/>
    </source>
</evidence>
<dbReference type="Proteomes" id="UP000291289">
    <property type="component" value="Unassembled WGS sequence"/>
</dbReference>
<feature type="transmembrane region" description="Helical" evidence="6">
    <location>
        <begin position="83"/>
        <end position="101"/>
    </location>
</feature>
<feature type="transmembrane region" description="Helical" evidence="6">
    <location>
        <begin position="113"/>
        <end position="132"/>
    </location>
</feature>
<name>A0A4R0QYT7_9BIFI</name>
<feature type="transmembrane region" description="Helical" evidence="6">
    <location>
        <begin position="55"/>
        <end position="77"/>
    </location>
</feature>
<keyword evidence="4 6" id="KW-1133">Transmembrane helix</keyword>
<dbReference type="Pfam" id="PF01027">
    <property type="entry name" value="Bax1-I"/>
    <property type="match status" value="1"/>
</dbReference>
<keyword evidence="3 6" id="KW-0812">Transmembrane</keyword>
<accession>A0A4R0QYT7</accession>
<comment type="caution">
    <text evidence="8">The sequence shown here is derived from an EMBL/GenBank/DDBJ whole genome shotgun (WGS) entry which is preliminary data.</text>
</comment>
<feature type="compositionally biased region" description="Polar residues" evidence="7">
    <location>
        <begin position="7"/>
        <end position="22"/>
    </location>
</feature>
<feature type="transmembrane region" description="Helical" evidence="6">
    <location>
        <begin position="193"/>
        <end position="212"/>
    </location>
</feature>
<evidence type="ECO:0000313" key="9">
    <source>
        <dbReference type="Proteomes" id="UP000291289"/>
    </source>
</evidence>
<reference evidence="8 9" key="1">
    <citation type="submission" date="2018-12" db="EMBL/GenBank/DDBJ databases">
        <title>Alloscrdovia theropitheci sp. nov: a novel taxon from the feces of the bleeding-herat monkey (Theropithecus geleda).</title>
        <authorList>
            <person name="Modesto M."/>
        </authorList>
    </citation>
    <scope>NUCLEOTIDE SEQUENCE [LARGE SCALE GENOMIC DNA]</scope>
    <source>
        <strain evidence="8 9">GLDI4/2</strain>
    </source>
</reference>
<dbReference type="AlphaFoldDB" id="A0A4R0QYT7"/>
<keyword evidence="9" id="KW-1185">Reference proteome</keyword>
<feature type="transmembrane region" description="Helical" evidence="6">
    <location>
        <begin position="169"/>
        <end position="187"/>
    </location>
</feature>
<proteinExistence type="inferred from homology"/>
<feature type="transmembrane region" description="Helical" evidence="6">
    <location>
        <begin position="232"/>
        <end position="255"/>
    </location>
</feature>
<dbReference type="EMBL" id="RXLP01000004">
    <property type="protein sequence ID" value="TCD54851.1"/>
    <property type="molecule type" value="Genomic_DNA"/>
</dbReference>
<evidence type="ECO:0000256" key="1">
    <source>
        <dbReference type="ARBA" id="ARBA00004141"/>
    </source>
</evidence>
<protein>
    <submittedName>
        <fullName evidence="8">Bax inhibitor-1/YccA family protein</fullName>
    </submittedName>
</protein>
<gene>
    <name evidence="8" type="ORF">EJ419_01790</name>
</gene>
<sequence length="259" mass="28367">MKRGQMTDYNFNSSSDTQPTGQMPYQQPYVDVASTVEQERAQQISVARTYGEMTIGLLVTAAVAYLSYATGLFYNFIVATGRIGFIGLIIVQLGVVFFLSARALKMNPATARVAFYAYAALMGFTLSTIFAVYSLGNIILALAFTAGFFFALTMFALTTKMDLLKLGPILTVALIVLIVAEVIMMFMNVGTSTMVLSAISLIIFAGFTAYDAQVARALFAQYGNDTVMIKRISIICALNLYLDFINFFLSLLQILGNRD</sequence>
<dbReference type="CDD" id="cd10432">
    <property type="entry name" value="BI-1-like_bacterial"/>
    <property type="match status" value="1"/>
</dbReference>
<evidence type="ECO:0000256" key="3">
    <source>
        <dbReference type="ARBA" id="ARBA00022692"/>
    </source>
</evidence>
<dbReference type="InterPro" id="IPR006214">
    <property type="entry name" value="Bax_inhibitor_1-related"/>
</dbReference>
<dbReference type="PANTHER" id="PTHR23291">
    <property type="entry name" value="BAX INHIBITOR-RELATED"/>
    <property type="match status" value="1"/>
</dbReference>
<feature type="transmembrane region" description="Helical" evidence="6">
    <location>
        <begin position="138"/>
        <end position="157"/>
    </location>
</feature>
<evidence type="ECO:0000256" key="6">
    <source>
        <dbReference type="RuleBase" id="RU004379"/>
    </source>
</evidence>
<evidence type="ECO:0000256" key="2">
    <source>
        <dbReference type="ARBA" id="ARBA00010350"/>
    </source>
</evidence>
<comment type="subcellular location">
    <subcellularLocation>
        <location evidence="1">Membrane</location>
        <topology evidence="1">Multi-pass membrane protein</topology>
    </subcellularLocation>
</comment>
<comment type="similarity">
    <text evidence="2 6">Belongs to the BI1 family.</text>
</comment>
<evidence type="ECO:0000256" key="5">
    <source>
        <dbReference type="ARBA" id="ARBA00023136"/>
    </source>
</evidence>
<dbReference type="GO" id="GO:0005886">
    <property type="term" value="C:plasma membrane"/>
    <property type="evidence" value="ECO:0007669"/>
    <property type="project" value="TreeGrafter"/>
</dbReference>
<organism evidence="8 9">
    <name type="scientific">Alloscardovia theropitheci</name>
    <dbReference type="NCBI Taxonomy" id="2496842"/>
    <lineage>
        <taxon>Bacteria</taxon>
        <taxon>Bacillati</taxon>
        <taxon>Actinomycetota</taxon>
        <taxon>Actinomycetes</taxon>
        <taxon>Bifidobacteriales</taxon>
        <taxon>Bifidobacteriaceae</taxon>
        <taxon>Alloscardovia</taxon>
    </lineage>
</organism>
<dbReference type="OrthoDB" id="9793828at2"/>
<evidence type="ECO:0000313" key="8">
    <source>
        <dbReference type="EMBL" id="TCD54851.1"/>
    </source>
</evidence>
<keyword evidence="5 6" id="KW-0472">Membrane</keyword>
<feature type="region of interest" description="Disordered" evidence="7">
    <location>
        <begin position="1"/>
        <end position="22"/>
    </location>
</feature>
<dbReference type="PANTHER" id="PTHR23291:SF50">
    <property type="entry name" value="PROTEIN LIFEGUARD 4"/>
    <property type="match status" value="1"/>
</dbReference>